<sequence length="187" mass="19998">MNSLDMALLLLTGGMAVFGFLRGFVEELLVLLAWVLAVVAVRLFLAPMSDLAGIWVGAGAAAEILAFAGLFIVTFVVGKLVARRAGRGMRTSVLGPVDRLLGAGFGVLKGILVATVLFLAFTLAYNLVYTVNAKRPDWMTEARSYPLLKASGDAMSRLVNERTDGAQAGIVRGEVPRYRRRSQPALG</sequence>
<evidence type="ECO:0000313" key="7">
    <source>
        <dbReference type="Proteomes" id="UP000571950"/>
    </source>
</evidence>
<evidence type="ECO:0000256" key="2">
    <source>
        <dbReference type="ARBA" id="ARBA00022692"/>
    </source>
</evidence>
<keyword evidence="7" id="KW-1185">Reference proteome</keyword>
<protein>
    <submittedName>
        <fullName evidence="6">Membrane protein required for colicin V production</fullName>
    </submittedName>
</protein>
<evidence type="ECO:0000313" key="6">
    <source>
        <dbReference type="EMBL" id="MBB3926321.1"/>
    </source>
</evidence>
<evidence type="ECO:0000256" key="5">
    <source>
        <dbReference type="SAM" id="Phobius"/>
    </source>
</evidence>
<comment type="caution">
    <text evidence="6">The sequence shown here is derived from an EMBL/GenBank/DDBJ whole genome shotgun (WGS) entry which is preliminary data.</text>
</comment>
<evidence type="ECO:0000256" key="1">
    <source>
        <dbReference type="ARBA" id="ARBA00004141"/>
    </source>
</evidence>
<keyword evidence="3 5" id="KW-1133">Transmembrane helix</keyword>
<evidence type="ECO:0000256" key="3">
    <source>
        <dbReference type="ARBA" id="ARBA00022989"/>
    </source>
</evidence>
<proteinExistence type="predicted"/>
<dbReference type="GO" id="GO:0016020">
    <property type="term" value="C:membrane"/>
    <property type="evidence" value="ECO:0007669"/>
    <property type="project" value="UniProtKB-SubCell"/>
</dbReference>
<dbReference type="AlphaFoldDB" id="A0A7W6FPQ4"/>
<dbReference type="EMBL" id="JACIDT010000006">
    <property type="protein sequence ID" value="MBB3926321.1"/>
    <property type="molecule type" value="Genomic_DNA"/>
</dbReference>
<dbReference type="Pfam" id="PF02674">
    <property type="entry name" value="Colicin_V"/>
    <property type="match status" value="1"/>
</dbReference>
<dbReference type="PANTHER" id="PTHR36926:SF1">
    <property type="entry name" value="COLICIN V PRODUCTION PROTEIN"/>
    <property type="match status" value="1"/>
</dbReference>
<keyword evidence="2 5" id="KW-0812">Transmembrane</keyword>
<reference evidence="6 7" key="1">
    <citation type="submission" date="2020-08" db="EMBL/GenBank/DDBJ databases">
        <title>Genomic Encyclopedia of Type Strains, Phase IV (KMG-IV): sequencing the most valuable type-strain genomes for metagenomic binning, comparative biology and taxonomic classification.</title>
        <authorList>
            <person name="Goeker M."/>
        </authorList>
    </citation>
    <scope>NUCLEOTIDE SEQUENCE [LARGE SCALE GENOMIC DNA]</scope>
    <source>
        <strain evidence="6 7">DSM 26189</strain>
    </source>
</reference>
<dbReference type="RefSeq" id="WP_188071861.1">
    <property type="nucleotide sequence ID" value="NZ_BSPS01000016.1"/>
</dbReference>
<accession>A0A7W6FPQ4</accession>
<name>A0A7W6FPQ4_9SPHN</name>
<dbReference type="Proteomes" id="UP000571950">
    <property type="component" value="Unassembled WGS sequence"/>
</dbReference>
<keyword evidence="4 5" id="KW-0472">Membrane</keyword>
<feature type="transmembrane region" description="Helical" evidence="5">
    <location>
        <begin position="28"/>
        <end position="46"/>
    </location>
</feature>
<organism evidence="6 7">
    <name type="scientific">Sphingobium jiangsuense</name>
    <dbReference type="NCBI Taxonomy" id="870476"/>
    <lineage>
        <taxon>Bacteria</taxon>
        <taxon>Pseudomonadati</taxon>
        <taxon>Pseudomonadota</taxon>
        <taxon>Alphaproteobacteria</taxon>
        <taxon>Sphingomonadales</taxon>
        <taxon>Sphingomonadaceae</taxon>
        <taxon>Sphingobium</taxon>
    </lineage>
</organism>
<comment type="subcellular location">
    <subcellularLocation>
        <location evidence="1">Membrane</location>
        <topology evidence="1">Multi-pass membrane protein</topology>
    </subcellularLocation>
</comment>
<evidence type="ECO:0000256" key="4">
    <source>
        <dbReference type="ARBA" id="ARBA00023136"/>
    </source>
</evidence>
<gene>
    <name evidence="6" type="ORF">GGR43_002038</name>
</gene>
<dbReference type="InterPro" id="IPR052719">
    <property type="entry name" value="CvpA-like"/>
</dbReference>
<feature type="transmembrane region" description="Helical" evidence="5">
    <location>
        <begin position="52"/>
        <end position="78"/>
    </location>
</feature>
<feature type="transmembrane region" description="Helical" evidence="5">
    <location>
        <begin position="6"/>
        <end position="21"/>
    </location>
</feature>
<dbReference type="PANTHER" id="PTHR36926">
    <property type="entry name" value="COLICIN V PRODUCTION PROTEIN"/>
    <property type="match status" value="1"/>
</dbReference>
<feature type="transmembrane region" description="Helical" evidence="5">
    <location>
        <begin position="99"/>
        <end position="125"/>
    </location>
</feature>
<dbReference type="GO" id="GO:0009403">
    <property type="term" value="P:toxin biosynthetic process"/>
    <property type="evidence" value="ECO:0007669"/>
    <property type="project" value="InterPro"/>
</dbReference>
<dbReference type="InterPro" id="IPR003825">
    <property type="entry name" value="Colicin-V_CvpA"/>
</dbReference>